<dbReference type="EMBL" id="CP017449">
    <property type="protein sequence ID" value="AOV18771.1"/>
    <property type="molecule type" value="Genomic_DNA"/>
</dbReference>
<keyword evidence="1" id="KW-0614">Plasmid</keyword>
<organism evidence="1 2">
    <name type="scientific">Acidihalobacter aeolianus</name>
    <dbReference type="NCBI Taxonomy" id="2792603"/>
    <lineage>
        <taxon>Bacteria</taxon>
        <taxon>Pseudomonadati</taxon>
        <taxon>Pseudomonadota</taxon>
        <taxon>Gammaproteobacteria</taxon>
        <taxon>Chromatiales</taxon>
        <taxon>Ectothiorhodospiraceae</taxon>
        <taxon>Acidihalobacter</taxon>
    </lineage>
</organism>
<evidence type="ECO:0000313" key="1">
    <source>
        <dbReference type="EMBL" id="AOV18771.1"/>
    </source>
</evidence>
<geneLocation type="plasmid" evidence="2">
    <name>papv6</name>
</geneLocation>
<dbReference type="Proteomes" id="UP000095342">
    <property type="component" value="Plasmid pAPV6"/>
</dbReference>
<dbReference type="KEGG" id="aaeo:BJI67_16150"/>
<dbReference type="NCBIfam" id="NF045605">
    <property type="entry name" value="xseB_Acin_var"/>
    <property type="match status" value="1"/>
</dbReference>
<evidence type="ECO:0000313" key="2">
    <source>
        <dbReference type="Proteomes" id="UP000095342"/>
    </source>
</evidence>
<sequence>MSDPTSFKEAYAELKANADRLRTQQEIDIDELVPLVERSSKAYTVVKERIESARKALAEHLPAEE</sequence>
<dbReference type="RefSeq" id="WP_070074294.1">
    <property type="nucleotide sequence ID" value="NZ_CP017449.1"/>
</dbReference>
<protein>
    <submittedName>
        <fullName evidence="1">Uncharacterized protein</fullName>
    </submittedName>
</protein>
<accession>A0A1D8KCT6</accession>
<name>A0A1D8KCT6_9GAMM</name>
<proteinExistence type="predicted"/>
<dbReference type="AlphaFoldDB" id="A0A1D8KCT6"/>
<reference evidence="1 2" key="1">
    <citation type="submission" date="2016-09" db="EMBL/GenBank/DDBJ databases">
        <title>Acidihalobacter prosperus V6 (DSM14174).</title>
        <authorList>
            <person name="Khaleque H.N."/>
            <person name="Ramsay J.P."/>
            <person name="Murphy R.J.T."/>
            <person name="Kaksonen A.H."/>
            <person name="Boxall N.J."/>
            <person name="Watkin E.L.J."/>
        </authorList>
    </citation>
    <scope>NUCLEOTIDE SEQUENCE [LARGE SCALE GENOMIC DNA]</scope>
    <source>
        <strain evidence="1 2">V6</strain>
        <plasmid evidence="2">papv6</plasmid>
    </source>
</reference>
<gene>
    <name evidence="1" type="ORF">BJI67_16150</name>
</gene>
<keyword evidence="2" id="KW-1185">Reference proteome</keyword>